<gene>
    <name evidence="1" type="ORF">E0F88_03580</name>
</gene>
<evidence type="ECO:0000313" key="2">
    <source>
        <dbReference type="Proteomes" id="UP000294850"/>
    </source>
</evidence>
<dbReference type="AlphaFoldDB" id="A0A4R5E0Y7"/>
<dbReference type="Pfam" id="PF14135">
    <property type="entry name" value="DUF4302"/>
    <property type="match status" value="1"/>
</dbReference>
<dbReference type="Proteomes" id="UP000294850">
    <property type="component" value="Unassembled WGS sequence"/>
</dbReference>
<name>A0A4R5E0Y7_9BACT</name>
<dbReference type="PROSITE" id="PS51257">
    <property type="entry name" value="PROKAR_LIPOPROTEIN"/>
    <property type="match status" value="1"/>
</dbReference>
<keyword evidence="2" id="KW-1185">Reference proteome</keyword>
<evidence type="ECO:0000313" key="1">
    <source>
        <dbReference type="EMBL" id="TDE18630.1"/>
    </source>
</evidence>
<protein>
    <submittedName>
        <fullName evidence="1">DUF4302 domain-containing protein</fullName>
    </submittedName>
</protein>
<dbReference type="RefSeq" id="WP_131956711.1">
    <property type="nucleotide sequence ID" value="NZ_SMFL01000001.1"/>
</dbReference>
<accession>A0A4R5E0Y7</accession>
<dbReference type="EMBL" id="SMFL01000001">
    <property type="protein sequence ID" value="TDE18630.1"/>
    <property type="molecule type" value="Genomic_DNA"/>
</dbReference>
<sequence length="434" mass="47354">MKRSILYLLFLTSGFYSCQNSDDSVFEESADARLNAALASYEKQLVDAPYGWNAVMYPAGGGSYGFYFKFDNKNRVVMYSDFAAASASTAKESSYRLKAMQTPSLIFDTYSYLHVLSDPDDEVNGGVTGEGLLSDFEFAIYPDSIKADAITFVGRKNQSRLVLTKATQVQATAYTSGEVAKSVVFNNISKYLTYFKRVTIAGVTYEISVNQAERTIKLTWLEGTTVRTFTSGYYFGSGGLTFVKPFVNGSQTITGFTNITWNATTLQIGLTANGAATTVLNAARPLAVDVAAAKRWWNEPLESGGDWRTLDGFHVNGVDNAFGVDKLTADGKPYVVYIFQPGGPGFYDLLAPAFFADNSLSLVYANLVSSAFTADGRAVFTVARSSGNSIPTTGPFIDTQNLFAEPTGYYFVQTSASTYDMVSAKDARSWISWF</sequence>
<comment type="caution">
    <text evidence="1">The sequence shown here is derived from an EMBL/GenBank/DDBJ whole genome shotgun (WGS) entry which is preliminary data.</text>
</comment>
<dbReference type="InterPro" id="IPR025396">
    <property type="entry name" value="DUF4302"/>
</dbReference>
<reference evidence="1 2" key="1">
    <citation type="submission" date="2019-03" db="EMBL/GenBank/DDBJ databases">
        <title>Dyadobacter AR-3-6 sp. nov., isolated from arctic soil.</title>
        <authorList>
            <person name="Chaudhary D.K."/>
        </authorList>
    </citation>
    <scope>NUCLEOTIDE SEQUENCE [LARGE SCALE GENOMIC DNA]</scope>
    <source>
        <strain evidence="1 2">AR-3-6</strain>
    </source>
</reference>
<dbReference type="OrthoDB" id="707849at2"/>
<organism evidence="1 2">
    <name type="scientific">Dyadobacter psychrotolerans</name>
    <dbReference type="NCBI Taxonomy" id="2541721"/>
    <lineage>
        <taxon>Bacteria</taxon>
        <taxon>Pseudomonadati</taxon>
        <taxon>Bacteroidota</taxon>
        <taxon>Cytophagia</taxon>
        <taxon>Cytophagales</taxon>
        <taxon>Spirosomataceae</taxon>
        <taxon>Dyadobacter</taxon>
    </lineage>
</organism>
<proteinExistence type="predicted"/>